<protein>
    <recommendedName>
        <fullName evidence="1">rRNA N-glycosylase</fullName>
        <ecNumber evidence="1">3.2.2.22</ecNumber>
    </recommendedName>
</protein>
<dbReference type="GO" id="GO:0030598">
    <property type="term" value="F:rRNA N-glycosylase activity"/>
    <property type="evidence" value="ECO:0007669"/>
    <property type="project" value="UniProtKB-EC"/>
</dbReference>
<comment type="caution">
    <text evidence="2">The sequence shown here is derived from an EMBL/GenBank/DDBJ whole genome shotgun (WGS) entry which is preliminary data.</text>
</comment>
<dbReference type="InterPro" id="IPR036041">
    <property type="entry name" value="Ribosome-inact_prot_sf"/>
</dbReference>
<dbReference type="PANTHER" id="PTHR33453:SF31">
    <property type="entry name" value="RRNA N-GLYCOSYLASE"/>
    <property type="match status" value="1"/>
</dbReference>
<dbReference type="PANTHER" id="PTHR33453">
    <property type="match status" value="1"/>
</dbReference>
<accession>A0A8T0NJF1</accession>
<dbReference type="Proteomes" id="UP000823388">
    <property type="component" value="Chromosome 9K"/>
</dbReference>
<name>A0A8T0NJF1_PANVG</name>
<sequence length="252" mass="28033">MHVHSTMKTWIYDNRDKDPLDLVDIPNPKLVDQNRKAKPPRWFIPLLMGRGTKSTNLAFRSDNLYLSAFTNGAGDCFSFAPDLPGDYVVPGSTVLGFRSSYRFLLGNEEETRQGWEYLVDLVVGPEAVLDAADVVSDFNPLTTPVHLIKRAIATLIVAFMEAQRFPFIRQIVSGYWASGNEGPLGARGAQLVVNWNDISCALRLWDASADKSEWNSSEANRLKKEPPVGLGITTPKEALDEIWPVLIGECSH</sequence>
<gene>
    <name evidence="2" type="ORF">PVAP13_9KG065300</name>
</gene>
<proteinExistence type="inferred from homology"/>
<keyword evidence="3" id="KW-1185">Reference proteome</keyword>
<dbReference type="GO" id="GO:0090729">
    <property type="term" value="F:toxin activity"/>
    <property type="evidence" value="ECO:0007669"/>
    <property type="project" value="UniProtKB-KW"/>
</dbReference>
<keyword evidence="1" id="KW-0800">Toxin</keyword>
<dbReference type="AlphaFoldDB" id="A0A8T0NJF1"/>
<keyword evidence="1" id="KW-0652">Protein synthesis inhibitor</keyword>
<dbReference type="SUPFAM" id="SSF56371">
    <property type="entry name" value="Ribosome inactivating proteins (RIP)"/>
    <property type="match status" value="1"/>
</dbReference>
<comment type="catalytic activity">
    <reaction evidence="1">
        <text>Endohydrolysis of the N-glycosidic bond at one specific adenosine on the 28S rRNA.</text>
        <dbReference type="EC" id="3.2.2.22"/>
    </reaction>
</comment>
<dbReference type="GO" id="GO:0006952">
    <property type="term" value="P:defense response"/>
    <property type="evidence" value="ECO:0007669"/>
    <property type="project" value="UniProtKB-KW"/>
</dbReference>
<keyword evidence="1" id="KW-0611">Plant defense</keyword>
<organism evidence="2 3">
    <name type="scientific">Panicum virgatum</name>
    <name type="common">Blackwell switchgrass</name>
    <dbReference type="NCBI Taxonomy" id="38727"/>
    <lineage>
        <taxon>Eukaryota</taxon>
        <taxon>Viridiplantae</taxon>
        <taxon>Streptophyta</taxon>
        <taxon>Embryophyta</taxon>
        <taxon>Tracheophyta</taxon>
        <taxon>Spermatophyta</taxon>
        <taxon>Magnoliopsida</taxon>
        <taxon>Liliopsida</taxon>
        <taxon>Poales</taxon>
        <taxon>Poaceae</taxon>
        <taxon>PACMAD clade</taxon>
        <taxon>Panicoideae</taxon>
        <taxon>Panicodae</taxon>
        <taxon>Paniceae</taxon>
        <taxon>Panicinae</taxon>
        <taxon>Panicum</taxon>
        <taxon>Panicum sect. Hiantes</taxon>
    </lineage>
</organism>
<dbReference type="Gene3D" id="3.40.420.10">
    <property type="entry name" value="Ricin (A subunit), domain 1"/>
    <property type="match status" value="1"/>
</dbReference>
<dbReference type="EMBL" id="CM029053">
    <property type="protein sequence ID" value="KAG2546994.1"/>
    <property type="molecule type" value="Genomic_DNA"/>
</dbReference>
<dbReference type="Pfam" id="PF00161">
    <property type="entry name" value="RIP"/>
    <property type="match status" value="1"/>
</dbReference>
<dbReference type="InterPro" id="IPR016138">
    <property type="entry name" value="Ribosome_inactivat_prot_sub1"/>
</dbReference>
<evidence type="ECO:0000313" key="2">
    <source>
        <dbReference type="EMBL" id="KAG2546994.1"/>
    </source>
</evidence>
<keyword evidence="1" id="KW-0378">Hydrolase</keyword>
<evidence type="ECO:0000256" key="1">
    <source>
        <dbReference type="RuleBase" id="RU004915"/>
    </source>
</evidence>
<dbReference type="EC" id="3.2.2.22" evidence="1"/>
<reference evidence="2" key="1">
    <citation type="submission" date="2020-05" db="EMBL/GenBank/DDBJ databases">
        <title>WGS assembly of Panicum virgatum.</title>
        <authorList>
            <person name="Lovell J.T."/>
            <person name="Jenkins J."/>
            <person name="Shu S."/>
            <person name="Juenger T.E."/>
            <person name="Schmutz J."/>
        </authorList>
    </citation>
    <scope>NUCLEOTIDE SEQUENCE</scope>
    <source>
        <strain evidence="2">AP13</strain>
    </source>
</reference>
<evidence type="ECO:0000313" key="3">
    <source>
        <dbReference type="Proteomes" id="UP000823388"/>
    </source>
</evidence>
<dbReference type="InterPro" id="IPR001574">
    <property type="entry name" value="Ribosome_inactivat_prot"/>
</dbReference>
<comment type="similarity">
    <text evidence="1">Belongs to the ribosome-inactivating protein family.</text>
</comment>
<dbReference type="GO" id="GO:0017148">
    <property type="term" value="P:negative regulation of translation"/>
    <property type="evidence" value="ECO:0007669"/>
    <property type="project" value="UniProtKB-KW"/>
</dbReference>